<sequence>MTKKLFFIIFCWASFAMAQQRPQFSHYMYNLSMLNPAYSNVDKSVVEFGAFYRNQWSGITGSPKTGLLFGHGALNKNLEGGFSILYDNIGNDIQTVNATVDLSYVVRLKKDISLSTGVKTGFSSYNGVFNNLTLASGLASTDPLFKENVSMIDFVFGAGVFLFSKKFYVGISSPNLIKSKLYDNTLQSNSSLENHYYGTAGYVYEVHTDLKVKPSILVTYLQNSAPSIDVATNVLINQKFELGVGYNFSNTLNALVKISVSENVALGYSYGKMFNSLGSLSNGSHEFFILYNLKKTRGNRCYYDRFF</sequence>
<evidence type="ECO:0000313" key="2">
    <source>
        <dbReference type="EMBL" id="SOS75156.1"/>
    </source>
</evidence>
<dbReference type="Proteomes" id="UP000234211">
    <property type="component" value="Unassembled WGS sequence"/>
</dbReference>
<keyword evidence="1" id="KW-0732">Signal</keyword>
<reference evidence="3" key="1">
    <citation type="submission" date="2017-11" db="EMBL/GenBank/DDBJ databases">
        <authorList>
            <person name="Duchaud E."/>
        </authorList>
    </citation>
    <scope>NUCLEOTIDE SEQUENCE [LARGE SCALE GENOMIC DNA]</scope>
    <source>
        <strain evidence="3">Tenacibaculum sp. TNO020</strain>
    </source>
</reference>
<dbReference type="AlphaFoldDB" id="A0A2H1YI19"/>
<accession>A0A2H1YI19</accession>
<evidence type="ECO:0008006" key="4">
    <source>
        <dbReference type="Google" id="ProtNLM"/>
    </source>
</evidence>
<keyword evidence="3" id="KW-1185">Reference proteome</keyword>
<evidence type="ECO:0000256" key="1">
    <source>
        <dbReference type="SAM" id="SignalP"/>
    </source>
</evidence>
<dbReference type="OrthoDB" id="1114455at2"/>
<protein>
    <recommendedName>
        <fullName evidence="4">Type IX secretion system membrane protein, PorP/SprF family</fullName>
    </recommendedName>
</protein>
<dbReference type="InterPro" id="IPR019861">
    <property type="entry name" value="PorP/SprF_Bacteroidetes"/>
</dbReference>
<dbReference type="Pfam" id="PF11751">
    <property type="entry name" value="PorP_SprF"/>
    <property type="match status" value="1"/>
</dbReference>
<dbReference type="RefSeq" id="WP_101917791.1">
    <property type="nucleotide sequence ID" value="NZ_JAJGWS010000001.1"/>
</dbReference>
<evidence type="ECO:0000313" key="3">
    <source>
        <dbReference type="Proteomes" id="UP000234211"/>
    </source>
</evidence>
<proteinExistence type="predicted"/>
<organism evidence="2 3">
    <name type="scientific">Tenacibaculum piscium</name>
    <dbReference type="NCBI Taxonomy" id="1458515"/>
    <lineage>
        <taxon>Bacteria</taxon>
        <taxon>Pseudomonadati</taxon>
        <taxon>Bacteroidota</taxon>
        <taxon>Flavobacteriia</taxon>
        <taxon>Flavobacteriales</taxon>
        <taxon>Flavobacteriaceae</taxon>
        <taxon>Tenacibaculum</taxon>
    </lineage>
</organism>
<feature type="chain" id="PRO_5013635129" description="Type IX secretion system membrane protein, PorP/SprF family" evidence="1">
    <location>
        <begin position="19"/>
        <end position="307"/>
    </location>
</feature>
<gene>
    <name evidence="2" type="ORF">TNO020_430162</name>
</gene>
<dbReference type="NCBIfam" id="TIGR03519">
    <property type="entry name" value="T9SS_PorP_fam"/>
    <property type="match status" value="1"/>
</dbReference>
<dbReference type="EMBL" id="OENF01000038">
    <property type="protein sequence ID" value="SOS75156.1"/>
    <property type="molecule type" value="Genomic_DNA"/>
</dbReference>
<feature type="signal peptide" evidence="1">
    <location>
        <begin position="1"/>
        <end position="18"/>
    </location>
</feature>
<name>A0A2H1YI19_9FLAO</name>